<evidence type="ECO:0000313" key="6">
    <source>
        <dbReference type="Proteomes" id="UP000025748"/>
    </source>
</evidence>
<dbReference type="InterPro" id="IPR011050">
    <property type="entry name" value="Pectin_lyase_fold/virulence"/>
</dbReference>
<dbReference type="InterPro" id="IPR051551">
    <property type="entry name" value="Autotransporter_adhesion"/>
</dbReference>
<dbReference type="Gene3D" id="2.160.20.20">
    <property type="match status" value="1"/>
</dbReference>
<feature type="compositionally biased region" description="Gly residues" evidence="2">
    <location>
        <begin position="92"/>
        <end position="111"/>
    </location>
</feature>
<dbReference type="EMBL" id="JHEM01000017">
    <property type="protein sequence ID" value="KCB23889.1"/>
    <property type="molecule type" value="Genomic_DNA"/>
</dbReference>
<protein>
    <submittedName>
        <fullName evidence="5">Autotransporter beta-domain protein</fullName>
    </submittedName>
</protein>
<name>A0ABR4R0U1_9BORD</name>
<dbReference type="SUPFAM" id="SSF51126">
    <property type="entry name" value="Pectin lyase-like"/>
    <property type="match status" value="6"/>
</dbReference>
<evidence type="ECO:0000259" key="4">
    <source>
        <dbReference type="PROSITE" id="PS51208"/>
    </source>
</evidence>
<keyword evidence="1 3" id="KW-0732">Signal</keyword>
<keyword evidence="6" id="KW-1185">Reference proteome</keyword>
<dbReference type="InterPro" id="IPR013425">
    <property type="entry name" value="Autotrns_rpt"/>
</dbReference>
<proteinExistence type="predicted"/>
<dbReference type="PROSITE" id="PS51208">
    <property type="entry name" value="AUTOTRANSPORTER"/>
    <property type="match status" value="1"/>
</dbReference>
<evidence type="ECO:0000256" key="3">
    <source>
        <dbReference type="SAM" id="SignalP"/>
    </source>
</evidence>
<dbReference type="PANTHER" id="PTHR35037">
    <property type="entry name" value="C-TERMINAL REGION OF AIDA-LIKE PROTEIN"/>
    <property type="match status" value="1"/>
</dbReference>
<dbReference type="InterPro" id="IPR012332">
    <property type="entry name" value="Autotransporter_pectin_lyase_C"/>
</dbReference>
<evidence type="ECO:0000256" key="2">
    <source>
        <dbReference type="SAM" id="MobiDB-lite"/>
    </source>
</evidence>
<dbReference type="Pfam" id="PF12951">
    <property type="entry name" value="PATR"/>
    <property type="match status" value="10"/>
</dbReference>
<dbReference type="PANTHER" id="PTHR35037:SF3">
    <property type="entry name" value="C-TERMINAL REGION OF AIDA-LIKE PROTEIN"/>
    <property type="match status" value="1"/>
</dbReference>
<dbReference type="RefSeq" id="WP_032962952.1">
    <property type="nucleotide sequence ID" value="NZ_JHEM01000017.1"/>
</dbReference>
<dbReference type="Pfam" id="PF03797">
    <property type="entry name" value="Autotransporter"/>
    <property type="match status" value="1"/>
</dbReference>
<dbReference type="InterPro" id="IPR005546">
    <property type="entry name" value="Autotransporte_beta"/>
</dbReference>
<feature type="signal peptide" evidence="3">
    <location>
        <begin position="1"/>
        <end position="29"/>
    </location>
</feature>
<reference evidence="5 6" key="1">
    <citation type="submission" date="2014-03" db="EMBL/GenBank/DDBJ databases">
        <title>Genome sequence of Bordetella hinzii.</title>
        <authorList>
            <person name="Register K."/>
            <person name="Harvill E."/>
            <person name="Goodfield L.L."/>
            <person name="Ivanov Y.V."/>
            <person name="Meyer J.A."/>
            <person name="Muse S.J."/>
            <person name="Jacobs N."/>
            <person name="Bendor L."/>
            <person name="Smallridge W.E."/>
            <person name="Brinkac L.M."/>
            <person name="Sanka R."/>
            <person name="Kim M."/>
            <person name="Losada L."/>
        </authorList>
    </citation>
    <scope>NUCLEOTIDE SEQUENCE [LARGE SCALE GENOMIC DNA]</scope>
    <source>
        <strain evidence="5 6">OH87 BAL007II</strain>
    </source>
</reference>
<dbReference type="InterPro" id="IPR036709">
    <property type="entry name" value="Autotransporte_beta_dom_sf"/>
</dbReference>
<dbReference type="Proteomes" id="UP000025748">
    <property type="component" value="Unassembled WGS sequence"/>
</dbReference>
<dbReference type="SUPFAM" id="SSF103515">
    <property type="entry name" value="Autotransporter"/>
    <property type="match status" value="1"/>
</dbReference>
<dbReference type="NCBIfam" id="TIGR02601">
    <property type="entry name" value="autotrns_rpt"/>
    <property type="match status" value="9"/>
</dbReference>
<evidence type="ECO:0000313" key="5">
    <source>
        <dbReference type="EMBL" id="KCB23889.1"/>
    </source>
</evidence>
<feature type="region of interest" description="Disordered" evidence="2">
    <location>
        <begin position="85"/>
        <end position="111"/>
    </location>
</feature>
<gene>
    <name evidence="5" type="ORF">L544_3666</name>
</gene>
<comment type="caution">
    <text evidence="5">The sequence shown here is derived from an EMBL/GenBank/DDBJ whole genome shotgun (WGS) entry which is preliminary data.</text>
</comment>
<organism evidence="5 6">
    <name type="scientific">Bordetella hinzii OH87 BAL007II</name>
    <dbReference type="NCBI Taxonomy" id="1331262"/>
    <lineage>
        <taxon>Bacteria</taxon>
        <taxon>Pseudomonadati</taxon>
        <taxon>Pseudomonadota</taxon>
        <taxon>Betaproteobacteria</taxon>
        <taxon>Burkholderiales</taxon>
        <taxon>Alcaligenaceae</taxon>
        <taxon>Bordetella</taxon>
    </lineage>
</organism>
<dbReference type="SMART" id="SM00869">
    <property type="entry name" value="Autotransporter"/>
    <property type="match status" value="1"/>
</dbReference>
<dbReference type="Gene3D" id="2.40.128.130">
    <property type="entry name" value="Autotransporter beta-domain"/>
    <property type="match status" value="1"/>
</dbReference>
<feature type="chain" id="PRO_5045753060" evidence="3">
    <location>
        <begin position="30"/>
        <end position="2470"/>
    </location>
</feature>
<sequence length="2470" mass="239037">MPHPSVARPRLRPLTLAIALALASPAAWPASYGLIGSGGDGGTGGFTGAGGGGGIGGGGGAGGPTLNAGYAAGGAGGGLRAGADGVAPTGGSSPGAGGGAGGAPQTGGSAGLGGGGGGMSAIYTGGGGGLGANGGAGWEPIGQGGNSQPLTHLVTGATQPAAGYDGGGARAASWAMLTDGQASTDVLGVGGGGGGGGASNGGSGTAGSLTLSGSDVSILGSALVGGGGGGGGYIGNGGAGGDGTLTLLDGTSLSVGDTLLVGGSAGGRGEGLGGAGGAGKIDMVDSTIVIGKNLILGGYSSSSATGGSGELSIGTTTNGAAAINFQPGASFTINPNGTLRVGVALYGAAFNGLDRLTNNGNIFLTQADASYVFRPGLTGNGKVTINTIGTTILNGDLSAYNGSIAAVGLGALQIGDAGSTWASASGQISGDSQLIFGQDADLIFGGSIAGSGGLTHAGAGRLTLTRTNQVNGEIVVDRGTLALDGGSLIAPSGKLSVGTAANAGVELRNGAMLETHDANVGVAGTGSVKIGGGSSWLSNFAYIGYTNTGSLVIDSGGTATSARGVVGLAGDGSVMVSDAGSRWEASTGLLMNPQGGRQSSLTIANGGTVTARQVELGSGGGTGKSTISLQGDSTARGVLETGGIILHGADAALDFNGGILKATQDSTDFLSNIGAAQTQLTGGGLLFDTNGHQVTITSQLNGTGDLSKLGTGTLTVNRIDSTGAVGVLAGTLKLGSSQAMVTGANSVSVADGAILDLNGYEATVGRLAGDGRVAVNDAVLTVGGSNHDSTFGGIISGTGRLTKTGTGKLTLTGANDYTGMTYILAGTLAAGAANTLGRGSLAVGSPAVLDLGAYSQTVGDFLGTGTVALGGATLTTNTTGSTIFFGRLTGTGNFVKQGGGVVSLAGTSDYVGTTHVQQGSLLFLNSAALAPGALRIDAGASAYLDPAGIYSVSSLAGGGVLDLGSAPLNVGDSNSTQFTGVLAGTGGALFKTNTGTLTLSGDNTYSGNTGVLGGTLRVDGSIARSSSVTVYAGGTLAGEGVVSATTVKAGGILAPGSAGSVLTVNGALTLEQGSRLNVVLGAPGTPAAPGASSGLRVAGDLSLDGTLNLASSASDLIGYYRLISYGGALSGNGLTIGNTPVGYLPAQFTTVQNVPGNIDLKVTTLGDNALQTWQGAGGSWTTAGAQWFNDGGQTPVAWAGNHAVFMGTAGTVSVDNAASFKGLQFVSDGWQLAGAAALTTDAGGSEVRVLAGNTAAIATAIQGSGGLNKTEGGTLVLSGANGYTGGTTVSGGVLSVSSDANLGLGIGGVTLNGGTLRVSNTGYGSTARDLTVGAGNGALDLAGDFHLNGHLSGNGSLSKLGTGTLFLEQGSSAFTGTLALAAGALSAQAVNALGASAVTLAGGATLALNGYSQTLKSLAGAGNVQLGAATLRTGADNTSTTLSGALTGTGSLIKQGTGNFTLSGANLYSGGTSIESGTLTAGRGQALGTGGLTVANGALMDFNGYDQTLTTLDGAGEVRLGSAALTVGAGDLDSHFAGALDGDGSLTKLGAGTLTLSGTSHYTGPTTVSAGTLAVDGAISGSALQVASGARLAGNGTVGSTTVASGGRLAPSGLGSLHIAGNLSLAAGAALDYQLGAPGTPSAPGAGSHLQVDGDLSLNGTLNLDDSAGGLGYYRLIRYGGALSGGGLVLGASHLDAGQYRIVQNLPGSIDLRIGTVGSNLLQTWTGGNGVWNTSTQDWTNDGGDLPVAWAGNHAVFMQNGGARIDVQGSPSFAGLQFVADGYRLQGNGRLLTQAGGSEIRVLGGNTATIATAIGGAGGIDKTEGGTLVLAGANDYAGGTRISGGVLAVSREANLGSGGLTLNGGTLRIADAGYAVSTRAIEVQAAGGALDLPHDFTLQGALSGSGALIKRGAGLLTLTADSSAYRGAATLAAGGLWLGDAARLGGTLTARDGTLLGGTGTLGSTTVQAGAVHSPGSPIGTQTIVGDYVNRGTLRIDATPSDHDRLAVSGGVDIAGATLDLRLSPDDAASWKPRTGPYTLIAKQSPGAVVGEFARLNNPLLFMNASVDTRGGDGNDVTLTLQRNDLSLASLALTANQRAVAGSIEGLPDSHEVWRTVMLSTDAAALGQALSLLSGDTHAGVVSALRATGPAPAAQNGLAALRGNLAAPMAPGAPTAATGASDAPAAPAALPTRATAPLWAQVSGDWMRLASDGNTAAIQQNSTNLSLGGDAAVGGGWRLGGAFGYTNARISGQDRAASAKTDSYTATLYGGKAFALGQGKLNVLAGAAYSWHDIDSRRQVRYGSLDQTLKADYGASSTQLFAEVGYALPLGAQASIEPFAGLSWNNLRMRGFAESGGSAALSGQAQSDNTTSTLAGLRGQWQLPDLAIALRGLLGWRHAYGTLRPSSTLAFDQGPAFSVAGAPIARDAARVELGADLVVVRNMTAGLAYAGEFGGGNRQHTGTLTVRWQF</sequence>
<accession>A0ABR4R0U1</accession>
<evidence type="ECO:0000256" key="1">
    <source>
        <dbReference type="ARBA" id="ARBA00022729"/>
    </source>
</evidence>
<feature type="domain" description="Autotransporter" evidence="4">
    <location>
        <begin position="2191"/>
        <end position="2470"/>
    </location>
</feature>